<dbReference type="RefSeq" id="WP_313793715.1">
    <property type="nucleotide sequence ID" value="NZ_CP102453.1"/>
</dbReference>
<evidence type="ECO:0000256" key="7">
    <source>
        <dbReference type="ARBA" id="ARBA00049158"/>
    </source>
</evidence>
<dbReference type="Gene3D" id="3.20.20.140">
    <property type="entry name" value="Metal-dependent hydrolases"/>
    <property type="match status" value="1"/>
</dbReference>
<feature type="domain" description="PHP" evidence="9">
    <location>
        <begin position="5"/>
        <end position="188"/>
    </location>
</feature>
<keyword evidence="6 8" id="KW-0368">Histidine biosynthesis</keyword>
<reference evidence="10 11" key="1">
    <citation type="submission" date="2022-08" db="EMBL/GenBank/DDBJ databases">
        <title>Aerococcaceae sp. nov isolated from spoiled eye mask.</title>
        <authorList>
            <person name="Zhou G."/>
            <person name="Xie X.-B."/>
            <person name="Shi Q.-S."/>
            <person name="Wang Y.-S."/>
            <person name="Wen X."/>
            <person name="Peng H."/>
            <person name="Yang X.-J."/>
            <person name="Tao H.-B."/>
            <person name="Huang X.-M."/>
        </authorList>
    </citation>
    <scope>NUCLEOTIDE SEQUENCE [LARGE SCALE GENOMIC DNA]</scope>
    <source>
        <strain evidence="11">DM20194951</strain>
    </source>
</reference>
<accession>A0ABY5P664</accession>
<comment type="catalytic activity">
    <reaction evidence="7 8">
        <text>L-histidinol phosphate + H2O = L-histidinol + phosphate</text>
        <dbReference type="Rhea" id="RHEA:14465"/>
        <dbReference type="ChEBI" id="CHEBI:15377"/>
        <dbReference type="ChEBI" id="CHEBI:43474"/>
        <dbReference type="ChEBI" id="CHEBI:57699"/>
        <dbReference type="ChEBI" id="CHEBI:57980"/>
        <dbReference type="EC" id="3.1.3.15"/>
    </reaction>
</comment>
<sequence>MEYYDQHMHTFFSPDSTEKFENYLKQTDNYVVTTEHLDYYTNYPQSSDVILYYASYSNHIDELNRSYNNRLLKGIEVGYTKTDRQAILDYLSDKSFDIILLSIHQNGNHGFMTLNHDTKPIAEHLEQYFSIMLEGVKFATFANVLAHFDFGLRGYDPVHVEDLIPFESVLKEIFTVMIENNQAFELNTRSMYRYHDVHLYDYAIEVYQSVGGKLFTVSSDAHVAADYRLEFDAAFELLRKHEVKQLVVYQKQQPIMVNLP</sequence>
<dbReference type="InterPro" id="IPR016195">
    <property type="entry name" value="Pol/histidinol_Pase-like"/>
</dbReference>
<evidence type="ECO:0000256" key="8">
    <source>
        <dbReference type="RuleBase" id="RU366003"/>
    </source>
</evidence>
<comment type="similarity">
    <text evidence="2 8">Belongs to the PHP hydrolase family. HisK subfamily.</text>
</comment>
<evidence type="ECO:0000256" key="6">
    <source>
        <dbReference type="ARBA" id="ARBA00023102"/>
    </source>
</evidence>
<organism evidence="10 11">
    <name type="scientific">Fundicoccus culcitae</name>
    <dbReference type="NCBI Taxonomy" id="2969821"/>
    <lineage>
        <taxon>Bacteria</taxon>
        <taxon>Bacillati</taxon>
        <taxon>Bacillota</taxon>
        <taxon>Bacilli</taxon>
        <taxon>Lactobacillales</taxon>
        <taxon>Aerococcaceae</taxon>
        <taxon>Fundicoccus</taxon>
    </lineage>
</organism>
<dbReference type="SUPFAM" id="SSF89550">
    <property type="entry name" value="PHP domain-like"/>
    <property type="match status" value="1"/>
</dbReference>
<gene>
    <name evidence="10" type="ORF">NRE15_00650</name>
</gene>
<evidence type="ECO:0000256" key="4">
    <source>
        <dbReference type="ARBA" id="ARBA00022605"/>
    </source>
</evidence>
<name>A0ABY5P664_9LACT</name>
<dbReference type="InterPro" id="IPR010140">
    <property type="entry name" value="Histidinol_P_phosphatase_HisJ"/>
</dbReference>
<keyword evidence="5 8" id="KW-0378">Hydrolase</keyword>
<dbReference type="EMBL" id="CP102453">
    <property type="protein sequence ID" value="UUX34212.1"/>
    <property type="molecule type" value="Genomic_DNA"/>
</dbReference>
<evidence type="ECO:0000256" key="1">
    <source>
        <dbReference type="ARBA" id="ARBA00004970"/>
    </source>
</evidence>
<evidence type="ECO:0000313" key="10">
    <source>
        <dbReference type="EMBL" id="UUX34212.1"/>
    </source>
</evidence>
<dbReference type="InterPro" id="IPR004013">
    <property type="entry name" value="PHP_dom"/>
</dbReference>
<dbReference type="Pfam" id="PF02811">
    <property type="entry name" value="PHP"/>
    <property type="match status" value="1"/>
</dbReference>
<evidence type="ECO:0000256" key="3">
    <source>
        <dbReference type="ARBA" id="ARBA00013085"/>
    </source>
</evidence>
<dbReference type="Proteomes" id="UP001315967">
    <property type="component" value="Chromosome"/>
</dbReference>
<keyword evidence="4 8" id="KW-0028">Amino-acid biosynthesis</keyword>
<dbReference type="EC" id="3.1.3.15" evidence="3 8"/>
<evidence type="ECO:0000256" key="2">
    <source>
        <dbReference type="ARBA" id="ARBA00009152"/>
    </source>
</evidence>
<keyword evidence="11" id="KW-1185">Reference proteome</keyword>
<evidence type="ECO:0000259" key="9">
    <source>
        <dbReference type="Pfam" id="PF02811"/>
    </source>
</evidence>
<dbReference type="PANTHER" id="PTHR21039">
    <property type="entry name" value="HISTIDINOL PHOSPHATASE-RELATED"/>
    <property type="match status" value="1"/>
</dbReference>
<evidence type="ECO:0000313" key="11">
    <source>
        <dbReference type="Proteomes" id="UP001315967"/>
    </source>
</evidence>
<proteinExistence type="inferred from homology"/>
<dbReference type="PANTHER" id="PTHR21039:SF0">
    <property type="entry name" value="HISTIDINOL-PHOSPHATASE"/>
    <property type="match status" value="1"/>
</dbReference>
<protein>
    <recommendedName>
        <fullName evidence="3 8">Histidinol-phosphatase</fullName>
        <shortName evidence="8">HolPase</shortName>
        <ecNumber evidence="3 8">3.1.3.15</ecNumber>
    </recommendedName>
</protein>
<comment type="pathway">
    <text evidence="1 8">Amino-acid biosynthesis; L-histidine biosynthesis; L-histidine from 5-phospho-alpha-D-ribose 1-diphosphate: step 8/9.</text>
</comment>
<evidence type="ECO:0000256" key="5">
    <source>
        <dbReference type="ARBA" id="ARBA00022801"/>
    </source>
</evidence>